<name>A0A7S8CCY0_9BACI</name>
<evidence type="ECO:0000256" key="3">
    <source>
        <dbReference type="ARBA" id="ARBA00022840"/>
    </source>
</evidence>
<feature type="domain" description="Carboxyltransferase" evidence="4">
    <location>
        <begin position="27"/>
        <end position="273"/>
    </location>
</feature>
<evidence type="ECO:0000313" key="5">
    <source>
        <dbReference type="EMBL" id="QPC47673.1"/>
    </source>
</evidence>
<keyword evidence="2" id="KW-0378">Hydrolase</keyword>
<dbReference type="PANTHER" id="PTHR43309:SF5">
    <property type="entry name" value="5-OXOPROLINASE SUBUNIT C"/>
    <property type="match status" value="1"/>
</dbReference>
<dbReference type="RefSeq" id="WP_239672348.1">
    <property type="nucleotide sequence ID" value="NZ_CP049742.1"/>
</dbReference>
<evidence type="ECO:0000256" key="1">
    <source>
        <dbReference type="ARBA" id="ARBA00022741"/>
    </source>
</evidence>
<dbReference type="InterPro" id="IPR052708">
    <property type="entry name" value="PxpC"/>
</dbReference>
<evidence type="ECO:0000256" key="2">
    <source>
        <dbReference type="ARBA" id="ARBA00022801"/>
    </source>
</evidence>
<dbReference type="EMBL" id="CP049742">
    <property type="protein sequence ID" value="QPC47673.1"/>
    <property type="molecule type" value="Genomic_DNA"/>
</dbReference>
<dbReference type="InterPro" id="IPR003778">
    <property type="entry name" value="CT_A_B"/>
</dbReference>
<evidence type="ECO:0000313" key="6">
    <source>
        <dbReference type="Proteomes" id="UP000593626"/>
    </source>
</evidence>
<accession>A0A7S8CCY0</accession>
<dbReference type="GO" id="GO:0005524">
    <property type="term" value="F:ATP binding"/>
    <property type="evidence" value="ECO:0007669"/>
    <property type="project" value="UniProtKB-KW"/>
</dbReference>
<organism evidence="5 6">
    <name type="scientific">Mangrovibacillus cuniculi</name>
    <dbReference type="NCBI Taxonomy" id="2593652"/>
    <lineage>
        <taxon>Bacteria</taxon>
        <taxon>Bacillati</taxon>
        <taxon>Bacillota</taxon>
        <taxon>Bacilli</taxon>
        <taxon>Bacillales</taxon>
        <taxon>Bacillaceae</taxon>
        <taxon>Mangrovibacillus</taxon>
    </lineage>
</organism>
<reference evidence="5 6" key="1">
    <citation type="submission" date="2019-07" db="EMBL/GenBank/DDBJ databases">
        <title>Genome sequence of 2 isolates from Red Sea Mangroves.</title>
        <authorList>
            <person name="Sefrji F."/>
            <person name="Michoud G."/>
            <person name="Merlino G."/>
            <person name="Daffonchio D."/>
        </authorList>
    </citation>
    <scope>NUCLEOTIDE SEQUENCE [LARGE SCALE GENOMIC DNA]</scope>
    <source>
        <strain evidence="5 6">R1DC41</strain>
    </source>
</reference>
<gene>
    <name evidence="5" type="ORF">G8O30_12265</name>
</gene>
<dbReference type="Gene3D" id="2.40.100.10">
    <property type="entry name" value="Cyclophilin-like"/>
    <property type="match status" value="1"/>
</dbReference>
<dbReference type="SMART" id="SM00797">
    <property type="entry name" value="AHS2"/>
    <property type="match status" value="1"/>
</dbReference>
<keyword evidence="1" id="KW-0547">Nucleotide-binding</keyword>
<dbReference type="Pfam" id="PF02626">
    <property type="entry name" value="CT_A_B"/>
    <property type="match status" value="2"/>
</dbReference>
<dbReference type="PANTHER" id="PTHR43309">
    <property type="entry name" value="5-OXOPROLINASE SUBUNIT C"/>
    <property type="match status" value="1"/>
</dbReference>
<keyword evidence="3" id="KW-0067">ATP-binding</keyword>
<evidence type="ECO:0000259" key="4">
    <source>
        <dbReference type="SMART" id="SM00797"/>
    </source>
</evidence>
<dbReference type="InterPro" id="IPR029000">
    <property type="entry name" value="Cyclophilin-like_dom_sf"/>
</dbReference>
<proteinExistence type="predicted"/>
<dbReference type="KEGG" id="mcui:G8O30_12265"/>
<dbReference type="Proteomes" id="UP000593626">
    <property type="component" value="Chromosome"/>
</dbReference>
<keyword evidence="6" id="KW-1185">Reference proteome</keyword>
<dbReference type="AlphaFoldDB" id="A0A7S8CCY0"/>
<sequence length="283" mass="31590">MKTAVFQLIKPGVISSLQSTGNIKEASKGISTSGAMDPLALKLANWLVGNEEDCYALEMTFAQVRLVCLEDTYISLTGAASRVLIQGVEQGMWRPLKVCRGEVVSIYSLGKNLYTYLAVQSGFEKVEKITKETDLHVSYRPKPIPTNFGIHKPPTYDNIRIPFLFRGNNLSNKAKIIDISRMGYRLEWVEPMPNPTSIWSIPVQPGDVQLPSGQSGIALMPDCQTTGGYPLLGRILDLSMFAQQLPGKEVILEPITMEEAEVWKLERVKEERCWKRLISGKIT</sequence>
<dbReference type="GO" id="GO:0016787">
    <property type="term" value="F:hydrolase activity"/>
    <property type="evidence" value="ECO:0007669"/>
    <property type="project" value="UniProtKB-KW"/>
</dbReference>
<protein>
    <recommendedName>
        <fullName evidence="4">Carboxyltransferase domain-containing protein</fullName>
    </recommendedName>
</protein>